<evidence type="ECO:0000259" key="4">
    <source>
        <dbReference type="PROSITE" id="PS51118"/>
    </source>
</evidence>
<dbReference type="InterPro" id="IPR011991">
    <property type="entry name" value="ArsR-like_HTH"/>
</dbReference>
<dbReference type="InterPro" id="IPR002577">
    <property type="entry name" value="HTH_HxlR"/>
</dbReference>
<evidence type="ECO:0000256" key="1">
    <source>
        <dbReference type="ARBA" id="ARBA00023015"/>
    </source>
</evidence>
<dbReference type="SUPFAM" id="SSF46785">
    <property type="entry name" value="Winged helix' DNA-binding domain"/>
    <property type="match status" value="1"/>
</dbReference>
<gene>
    <name evidence="5" type="ORF">I6H47_03485</name>
</gene>
<name>A0A7T4A0G8_9MICO</name>
<dbReference type="Pfam" id="PF01638">
    <property type="entry name" value="HxlR"/>
    <property type="match status" value="1"/>
</dbReference>
<sequence>MADVLGTDLCTSTDRAWRVLGKRWSGLIIDLLLQGPARFSELERGVEGLSNKVLGERLRELEALGLVERQVDTGPPITVTYALTPRGLRLRPAFDALRTWAQEMDADPDEP</sequence>
<dbReference type="Gene3D" id="1.10.10.10">
    <property type="entry name" value="Winged helix-like DNA-binding domain superfamily/Winged helix DNA-binding domain"/>
    <property type="match status" value="1"/>
</dbReference>
<keyword evidence="1" id="KW-0805">Transcription regulation</keyword>
<keyword evidence="3" id="KW-0804">Transcription</keyword>
<evidence type="ECO:0000313" key="6">
    <source>
        <dbReference type="Proteomes" id="UP000595374"/>
    </source>
</evidence>
<dbReference type="GO" id="GO:0003677">
    <property type="term" value="F:DNA binding"/>
    <property type="evidence" value="ECO:0007669"/>
    <property type="project" value="UniProtKB-KW"/>
</dbReference>
<keyword evidence="2" id="KW-0238">DNA-binding</keyword>
<dbReference type="InterPro" id="IPR036390">
    <property type="entry name" value="WH_DNA-bd_sf"/>
</dbReference>
<protein>
    <submittedName>
        <fullName evidence="5">Helix-turn-helix transcriptional regulator</fullName>
    </submittedName>
</protein>
<organism evidence="5 6">
    <name type="scientific">Brevibacterium casei</name>
    <dbReference type="NCBI Taxonomy" id="33889"/>
    <lineage>
        <taxon>Bacteria</taxon>
        <taxon>Bacillati</taxon>
        <taxon>Actinomycetota</taxon>
        <taxon>Actinomycetes</taxon>
        <taxon>Micrococcales</taxon>
        <taxon>Brevibacteriaceae</taxon>
        <taxon>Brevibacterium</taxon>
    </lineage>
</organism>
<reference evidence="5 6" key="1">
    <citation type="submission" date="2020-12" db="EMBL/GenBank/DDBJ databases">
        <title>FDA dAtabase for Regulatory Grade micrObial Sequences (FDA-ARGOS): Supporting development and validation of Infectious Disease Dx tests.</title>
        <authorList>
            <person name="Sproer C."/>
            <person name="Gronow S."/>
            <person name="Severitt S."/>
            <person name="Schroder I."/>
            <person name="Tallon L."/>
            <person name="Sadzewicz L."/>
            <person name="Zhao X."/>
            <person name="Boylan J."/>
            <person name="Ott S."/>
            <person name="Bowen H."/>
            <person name="Vavikolanu K."/>
            <person name="Mehta A."/>
            <person name="Aluvathingal J."/>
            <person name="Nadendla S."/>
            <person name="Lowell S."/>
            <person name="Myers T."/>
            <person name="Yan Y."/>
            <person name="Sichtig H."/>
        </authorList>
    </citation>
    <scope>NUCLEOTIDE SEQUENCE [LARGE SCALE GENOMIC DNA]</scope>
    <source>
        <strain evidence="5 6">FDAARGOS_990</strain>
    </source>
</reference>
<dbReference type="PANTHER" id="PTHR33204:SF37">
    <property type="entry name" value="HTH-TYPE TRANSCRIPTIONAL REGULATOR YODB"/>
    <property type="match status" value="1"/>
</dbReference>
<evidence type="ECO:0000256" key="2">
    <source>
        <dbReference type="ARBA" id="ARBA00023125"/>
    </source>
</evidence>
<dbReference type="InterPro" id="IPR036388">
    <property type="entry name" value="WH-like_DNA-bd_sf"/>
</dbReference>
<dbReference type="Proteomes" id="UP000595374">
    <property type="component" value="Chromosome"/>
</dbReference>
<proteinExistence type="predicted"/>
<dbReference type="RefSeq" id="WP_198500072.1">
    <property type="nucleotide sequence ID" value="NZ_CP065989.1"/>
</dbReference>
<dbReference type="CDD" id="cd00090">
    <property type="entry name" value="HTH_ARSR"/>
    <property type="match status" value="1"/>
</dbReference>
<feature type="domain" description="HTH hxlR-type" evidence="4">
    <location>
        <begin position="10"/>
        <end position="109"/>
    </location>
</feature>
<dbReference type="PANTHER" id="PTHR33204">
    <property type="entry name" value="TRANSCRIPTIONAL REGULATOR, MARR FAMILY"/>
    <property type="match status" value="1"/>
</dbReference>
<evidence type="ECO:0000256" key="3">
    <source>
        <dbReference type="ARBA" id="ARBA00023163"/>
    </source>
</evidence>
<dbReference type="EMBL" id="CP065989">
    <property type="protein sequence ID" value="QQB15041.1"/>
    <property type="molecule type" value="Genomic_DNA"/>
</dbReference>
<accession>A0A7T4A0G8</accession>
<dbReference type="AlphaFoldDB" id="A0A7T4A0G8"/>
<evidence type="ECO:0000313" key="5">
    <source>
        <dbReference type="EMBL" id="QQB15041.1"/>
    </source>
</evidence>
<dbReference type="PROSITE" id="PS51118">
    <property type="entry name" value="HTH_HXLR"/>
    <property type="match status" value="1"/>
</dbReference>